<dbReference type="AlphaFoldDB" id="A0A1I7UBW5"/>
<keyword evidence="3" id="KW-1185">Reference proteome</keyword>
<organism evidence="3 4">
    <name type="scientific">Caenorhabditis tropicalis</name>
    <dbReference type="NCBI Taxonomy" id="1561998"/>
    <lineage>
        <taxon>Eukaryota</taxon>
        <taxon>Metazoa</taxon>
        <taxon>Ecdysozoa</taxon>
        <taxon>Nematoda</taxon>
        <taxon>Chromadorea</taxon>
        <taxon>Rhabditida</taxon>
        <taxon>Rhabditina</taxon>
        <taxon>Rhabditomorpha</taxon>
        <taxon>Rhabditoidea</taxon>
        <taxon>Rhabditidae</taxon>
        <taxon>Peloderinae</taxon>
        <taxon>Caenorhabditis</taxon>
    </lineage>
</organism>
<evidence type="ECO:0000256" key="1">
    <source>
        <dbReference type="SAM" id="Phobius"/>
    </source>
</evidence>
<evidence type="ECO:0000259" key="2">
    <source>
        <dbReference type="Pfam" id="PF10328"/>
    </source>
</evidence>
<evidence type="ECO:0000313" key="3">
    <source>
        <dbReference type="Proteomes" id="UP000095282"/>
    </source>
</evidence>
<feature type="domain" description="7TM GPCR serpentine receptor class x (Srx)" evidence="2">
    <location>
        <begin position="26"/>
        <end position="78"/>
    </location>
</feature>
<dbReference type="eggNOG" id="ENOG502T3I4">
    <property type="taxonomic scope" value="Eukaryota"/>
</dbReference>
<sequence>MNSSEIPPNYKEWPNLVAGIMMTIDALFGLFLSGAIVYIYAKDTQQRTSFNLICAIRAINNCLVMITTFVLVYIPGSFL</sequence>
<protein>
    <submittedName>
        <fullName evidence="4">7TM_GPCR_Srx domain-containing protein</fullName>
    </submittedName>
</protein>
<proteinExistence type="predicted"/>
<feature type="transmembrane region" description="Helical" evidence="1">
    <location>
        <begin position="16"/>
        <end position="40"/>
    </location>
</feature>
<dbReference type="WBParaSite" id="Csp11.Scaffold629.g7770.t1">
    <property type="protein sequence ID" value="Csp11.Scaffold629.g7770.t1"/>
    <property type="gene ID" value="Csp11.Scaffold629.g7770"/>
</dbReference>
<name>A0A1I7UBW5_9PELO</name>
<accession>A0A1I7UBW5</accession>
<keyword evidence="1" id="KW-0472">Membrane</keyword>
<dbReference type="PANTHER" id="PTHR23013:SF32">
    <property type="entry name" value="7TM GPCR SERPENTINE RECEPTOR CLASS X (SRX) DOMAIN-CONTAINING PROTEIN"/>
    <property type="match status" value="1"/>
</dbReference>
<keyword evidence="1" id="KW-0812">Transmembrane</keyword>
<dbReference type="Pfam" id="PF10328">
    <property type="entry name" value="7TM_GPCR_Srx"/>
    <property type="match status" value="1"/>
</dbReference>
<reference evidence="4" key="1">
    <citation type="submission" date="2016-11" db="UniProtKB">
        <authorList>
            <consortium name="WormBaseParasite"/>
        </authorList>
    </citation>
    <scope>IDENTIFICATION</scope>
</reference>
<dbReference type="InterPro" id="IPR019430">
    <property type="entry name" value="7TM_GPCR_serpentine_rcpt_Srx"/>
</dbReference>
<evidence type="ECO:0000313" key="4">
    <source>
        <dbReference type="WBParaSite" id="Csp11.Scaffold629.g7770.t1"/>
    </source>
</evidence>
<dbReference type="SUPFAM" id="SSF81321">
    <property type="entry name" value="Family A G protein-coupled receptor-like"/>
    <property type="match status" value="1"/>
</dbReference>
<dbReference type="PANTHER" id="PTHR23013">
    <property type="entry name" value="SERPENTINE RECEPTOR"/>
    <property type="match status" value="1"/>
</dbReference>
<keyword evidence="1" id="KW-1133">Transmembrane helix</keyword>
<feature type="transmembrane region" description="Helical" evidence="1">
    <location>
        <begin position="52"/>
        <end position="74"/>
    </location>
</feature>
<dbReference type="Proteomes" id="UP000095282">
    <property type="component" value="Unplaced"/>
</dbReference>